<evidence type="ECO:0000313" key="2">
    <source>
        <dbReference type="EMBL" id="TFK31923.1"/>
    </source>
</evidence>
<dbReference type="EMBL" id="ML213696">
    <property type="protein sequence ID" value="TFK31923.1"/>
    <property type="molecule type" value="Genomic_DNA"/>
</dbReference>
<protein>
    <submittedName>
        <fullName evidence="2">Uncharacterized protein</fullName>
    </submittedName>
</protein>
<reference evidence="2 3" key="1">
    <citation type="journal article" date="2019" name="Nat. Ecol. Evol.">
        <title>Megaphylogeny resolves global patterns of mushroom evolution.</title>
        <authorList>
            <person name="Varga T."/>
            <person name="Krizsan K."/>
            <person name="Foldi C."/>
            <person name="Dima B."/>
            <person name="Sanchez-Garcia M."/>
            <person name="Sanchez-Ramirez S."/>
            <person name="Szollosi G.J."/>
            <person name="Szarkandi J.G."/>
            <person name="Papp V."/>
            <person name="Albert L."/>
            <person name="Andreopoulos W."/>
            <person name="Angelini C."/>
            <person name="Antonin V."/>
            <person name="Barry K.W."/>
            <person name="Bougher N.L."/>
            <person name="Buchanan P."/>
            <person name="Buyck B."/>
            <person name="Bense V."/>
            <person name="Catcheside P."/>
            <person name="Chovatia M."/>
            <person name="Cooper J."/>
            <person name="Damon W."/>
            <person name="Desjardin D."/>
            <person name="Finy P."/>
            <person name="Geml J."/>
            <person name="Haridas S."/>
            <person name="Hughes K."/>
            <person name="Justo A."/>
            <person name="Karasinski D."/>
            <person name="Kautmanova I."/>
            <person name="Kiss B."/>
            <person name="Kocsube S."/>
            <person name="Kotiranta H."/>
            <person name="LaButti K.M."/>
            <person name="Lechner B.E."/>
            <person name="Liimatainen K."/>
            <person name="Lipzen A."/>
            <person name="Lukacs Z."/>
            <person name="Mihaltcheva S."/>
            <person name="Morgado L.N."/>
            <person name="Niskanen T."/>
            <person name="Noordeloos M.E."/>
            <person name="Ohm R.A."/>
            <person name="Ortiz-Santana B."/>
            <person name="Ovrebo C."/>
            <person name="Racz N."/>
            <person name="Riley R."/>
            <person name="Savchenko A."/>
            <person name="Shiryaev A."/>
            <person name="Soop K."/>
            <person name="Spirin V."/>
            <person name="Szebenyi C."/>
            <person name="Tomsovsky M."/>
            <person name="Tulloss R.E."/>
            <person name="Uehling J."/>
            <person name="Grigoriev I.V."/>
            <person name="Vagvolgyi C."/>
            <person name="Papp T."/>
            <person name="Martin F.M."/>
            <person name="Miettinen O."/>
            <person name="Hibbett D.S."/>
            <person name="Nagy L.G."/>
        </authorList>
    </citation>
    <scope>NUCLEOTIDE SEQUENCE [LARGE SCALE GENOMIC DNA]</scope>
    <source>
        <strain evidence="2 3">CBS 166.37</strain>
    </source>
</reference>
<keyword evidence="3" id="KW-1185">Reference proteome</keyword>
<feature type="compositionally biased region" description="Low complexity" evidence="1">
    <location>
        <begin position="82"/>
        <end position="95"/>
    </location>
</feature>
<feature type="region of interest" description="Disordered" evidence="1">
    <location>
        <begin position="82"/>
        <end position="104"/>
    </location>
</feature>
<dbReference type="Proteomes" id="UP000308652">
    <property type="component" value="Unassembled WGS sequence"/>
</dbReference>
<dbReference type="AlphaFoldDB" id="A0A5C3LIA3"/>
<evidence type="ECO:0000313" key="3">
    <source>
        <dbReference type="Proteomes" id="UP000308652"/>
    </source>
</evidence>
<gene>
    <name evidence="2" type="ORF">BDQ12DRAFT_693301</name>
</gene>
<name>A0A5C3LIA3_9AGAR</name>
<proteinExistence type="predicted"/>
<sequence length="104" mass="11180">MMQMPILIVPPPHDGMPPNTRRSLTHHQIDSESLPPAKPNIIPSIHPSALNPLNVAFLLVGGSMMRHPKLPWFSRPIPITSPSSSLTLPSSGPLSHPASIPPPT</sequence>
<evidence type="ECO:0000256" key="1">
    <source>
        <dbReference type="SAM" id="MobiDB-lite"/>
    </source>
</evidence>
<accession>A0A5C3LIA3</accession>
<feature type="region of interest" description="Disordered" evidence="1">
    <location>
        <begin position="1"/>
        <end position="39"/>
    </location>
</feature>
<organism evidence="2 3">
    <name type="scientific">Crucibulum laeve</name>
    <dbReference type="NCBI Taxonomy" id="68775"/>
    <lineage>
        <taxon>Eukaryota</taxon>
        <taxon>Fungi</taxon>
        <taxon>Dikarya</taxon>
        <taxon>Basidiomycota</taxon>
        <taxon>Agaricomycotina</taxon>
        <taxon>Agaricomycetes</taxon>
        <taxon>Agaricomycetidae</taxon>
        <taxon>Agaricales</taxon>
        <taxon>Agaricineae</taxon>
        <taxon>Nidulariaceae</taxon>
        <taxon>Crucibulum</taxon>
    </lineage>
</organism>